<dbReference type="InterPro" id="IPR003399">
    <property type="entry name" value="Mce/MlaD"/>
</dbReference>
<accession>A0A839XNP1</accession>
<dbReference type="EMBL" id="JACIBS010000001">
    <property type="protein sequence ID" value="MBB3664361.1"/>
    <property type="molecule type" value="Genomic_DNA"/>
</dbReference>
<feature type="domain" description="Mammalian cell entry C-terminal" evidence="2">
    <location>
        <begin position="128"/>
        <end position="309"/>
    </location>
</feature>
<feature type="domain" description="Mce/MlaD" evidence="1">
    <location>
        <begin position="45"/>
        <end position="119"/>
    </location>
</feature>
<proteinExistence type="predicted"/>
<evidence type="ECO:0000259" key="2">
    <source>
        <dbReference type="Pfam" id="PF11887"/>
    </source>
</evidence>
<keyword evidence="4" id="KW-1185">Reference proteome</keyword>
<dbReference type="Pfam" id="PF02470">
    <property type="entry name" value="MlaD"/>
    <property type="match status" value="1"/>
</dbReference>
<dbReference type="AlphaFoldDB" id="A0A839XNP1"/>
<sequence>MSDRVKPLTERNQAAVGFVALVLVVLTTVTVYRADEIPILSDRTSYAAHFAESAGLAEGNDVQLAGVRVGEVDEVVLDGTRVRATFSLEGIDTSRIGDRTRASIEIKTLLGEKYLALDPEGEAPQDPAEPIPVERTETPFELQDAFDQLSGTVEDIDTDQLAKSFDVVSETFADTSEPMTEALQGLSALSETVSSRDAELGRLLSNTRQITGTLRSRNQQLRKVIGDGNTLLTELQNRRQAINRMLVGTRQVSQQLSGVVDDNRAQLQPALQELSKVTTVLQRNQNNLDRGLELLAPFTRLGTNVTGNGRWFDGYICGMLPPTINTGTGYEYNSEGCVGDMAAPDQGVGGGR</sequence>
<dbReference type="PANTHER" id="PTHR33371">
    <property type="entry name" value="INTERMEMBRANE PHOSPHOLIPID TRANSPORT SYSTEM BINDING PROTEIN MLAD-RELATED"/>
    <property type="match status" value="1"/>
</dbReference>
<reference evidence="3 4" key="1">
    <citation type="submission" date="2020-08" db="EMBL/GenBank/DDBJ databases">
        <title>Sequencing the genomes of 1000 actinobacteria strains.</title>
        <authorList>
            <person name="Klenk H.-P."/>
        </authorList>
    </citation>
    <scope>NUCLEOTIDE SEQUENCE [LARGE SCALE GENOMIC DNA]</scope>
    <source>
        <strain evidence="3 4">DSM 45267</strain>
    </source>
</reference>
<dbReference type="GO" id="GO:0005576">
    <property type="term" value="C:extracellular region"/>
    <property type="evidence" value="ECO:0007669"/>
    <property type="project" value="TreeGrafter"/>
</dbReference>
<dbReference type="NCBIfam" id="TIGR00996">
    <property type="entry name" value="Mtu_fam_mce"/>
    <property type="match status" value="1"/>
</dbReference>
<gene>
    <name evidence="3" type="ORF">FB384_003265</name>
</gene>
<dbReference type="InterPro" id="IPR052336">
    <property type="entry name" value="MlaD_Phospholipid_Transporter"/>
</dbReference>
<dbReference type="Proteomes" id="UP000564573">
    <property type="component" value="Unassembled WGS sequence"/>
</dbReference>
<name>A0A839XNP1_9PSEU</name>
<organism evidence="3 4">
    <name type="scientific">Prauserella sediminis</name>
    <dbReference type="NCBI Taxonomy" id="577680"/>
    <lineage>
        <taxon>Bacteria</taxon>
        <taxon>Bacillati</taxon>
        <taxon>Actinomycetota</taxon>
        <taxon>Actinomycetes</taxon>
        <taxon>Pseudonocardiales</taxon>
        <taxon>Pseudonocardiaceae</taxon>
        <taxon>Prauserella</taxon>
        <taxon>Prauserella salsuginis group</taxon>
    </lineage>
</organism>
<dbReference type="PANTHER" id="PTHR33371:SF18">
    <property type="entry name" value="MCE-FAMILY PROTEIN MCE3C"/>
    <property type="match status" value="1"/>
</dbReference>
<protein>
    <submittedName>
        <fullName evidence="3">Phospholipid/cholesterol/gamma-HCH transport system substrate-binding protein</fullName>
    </submittedName>
</protein>
<dbReference type="PRINTS" id="PR01782">
    <property type="entry name" value="MCEVIRFACTOR"/>
</dbReference>
<evidence type="ECO:0000313" key="3">
    <source>
        <dbReference type="EMBL" id="MBB3664361.1"/>
    </source>
</evidence>
<dbReference type="Pfam" id="PF11887">
    <property type="entry name" value="Mce4_CUP1"/>
    <property type="match status" value="1"/>
</dbReference>
<dbReference type="InterPro" id="IPR024516">
    <property type="entry name" value="Mce_C"/>
</dbReference>
<evidence type="ECO:0000313" key="4">
    <source>
        <dbReference type="Proteomes" id="UP000564573"/>
    </source>
</evidence>
<dbReference type="InterPro" id="IPR005693">
    <property type="entry name" value="Mce"/>
</dbReference>
<evidence type="ECO:0000259" key="1">
    <source>
        <dbReference type="Pfam" id="PF02470"/>
    </source>
</evidence>
<comment type="caution">
    <text evidence="3">The sequence shown here is derived from an EMBL/GenBank/DDBJ whole genome shotgun (WGS) entry which is preliminary data.</text>
</comment>